<dbReference type="Gramene" id="OE9A101920T1">
    <property type="protein sequence ID" value="OE9A101920C1"/>
    <property type="gene ID" value="OE9A101920"/>
</dbReference>
<accession>A0A8S0Q3G0</accession>
<evidence type="ECO:0000313" key="3">
    <source>
        <dbReference type="Proteomes" id="UP000594638"/>
    </source>
</evidence>
<name>A0A8S0Q3G0_OLEEU</name>
<proteinExistence type="predicted"/>
<feature type="compositionally biased region" description="Basic and acidic residues" evidence="1">
    <location>
        <begin position="15"/>
        <end position="29"/>
    </location>
</feature>
<evidence type="ECO:0000313" key="2">
    <source>
        <dbReference type="EMBL" id="CAA2960511.1"/>
    </source>
</evidence>
<feature type="region of interest" description="Disordered" evidence="1">
    <location>
        <begin position="1"/>
        <end position="36"/>
    </location>
</feature>
<keyword evidence="3" id="KW-1185">Reference proteome</keyword>
<gene>
    <name evidence="2" type="ORF">OLEA9_A101920</name>
</gene>
<protein>
    <submittedName>
        <fullName evidence="2">Uncharacterized protein</fullName>
    </submittedName>
</protein>
<evidence type="ECO:0000256" key="1">
    <source>
        <dbReference type="SAM" id="MobiDB-lite"/>
    </source>
</evidence>
<organism evidence="2 3">
    <name type="scientific">Olea europaea subsp. europaea</name>
    <dbReference type="NCBI Taxonomy" id="158383"/>
    <lineage>
        <taxon>Eukaryota</taxon>
        <taxon>Viridiplantae</taxon>
        <taxon>Streptophyta</taxon>
        <taxon>Embryophyta</taxon>
        <taxon>Tracheophyta</taxon>
        <taxon>Spermatophyta</taxon>
        <taxon>Magnoliopsida</taxon>
        <taxon>eudicotyledons</taxon>
        <taxon>Gunneridae</taxon>
        <taxon>Pentapetalae</taxon>
        <taxon>asterids</taxon>
        <taxon>lamiids</taxon>
        <taxon>Lamiales</taxon>
        <taxon>Oleaceae</taxon>
        <taxon>Oleeae</taxon>
        <taxon>Olea</taxon>
    </lineage>
</organism>
<dbReference type="AlphaFoldDB" id="A0A8S0Q3G0"/>
<feature type="region of interest" description="Disordered" evidence="1">
    <location>
        <begin position="55"/>
        <end position="151"/>
    </location>
</feature>
<comment type="caution">
    <text evidence="2">The sequence shown here is derived from an EMBL/GenBank/DDBJ whole genome shotgun (WGS) entry which is preliminary data.</text>
</comment>
<dbReference type="Proteomes" id="UP000594638">
    <property type="component" value="Unassembled WGS sequence"/>
</dbReference>
<feature type="compositionally biased region" description="Polar residues" evidence="1">
    <location>
        <begin position="124"/>
        <end position="138"/>
    </location>
</feature>
<feature type="compositionally biased region" description="Basic residues" evidence="1">
    <location>
        <begin position="69"/>
        <end position="78"/>
    </location>
</feature>
<feature type="compositionally biased region" description="Acidic residues" evidence="1">
    <location>
        <begin position="139"/>
        <end position="150"/>
    </location>
</feature>
<dbReference type="EMBL" id="CACTIH010000412">
    <property type="protein sequence ID" value="CAA2960511.1"/>
    <property type="molecule type" value="Genomic_DNA"/>
</dbReference>
<sequence length="170" mass="19302">MDIIPIRSSMDPPMEPDKMYVESQKDEGASAHMSPPNVAYTADFETLKMVLTRNVDPKSWPNIGESSRRKAQKRKSMKGSKVSMPDSGSGTLSKSRIHGRKVQDINPSEIEMVQSYMDGVLYNKPQQPSLSRHSQSSDIEIDDDDDDDFVDQPLRRQWTSFPSVLPWTLR</sequence>
<reference evidence="2 3" key="1">
    <citation type="submission" date="2019-12" db="EMBL/GenBank/DDBJ databases">
        <authorList>
            <person name="Alioto T."/>
            <person name="Alioto T."/>
            <person name="Gomez Garrido J."/>
        </authorList>
    </citation>
    <scope>NUCLEOTIDE SEQUENCE [LARGE SCALE GENOMIC DNA]</scope>
</reference>